<gene>
    <name evidence="1" type="ORF">BU23DRAFT_207247</name>
</gene>
<sequence length="213" mass="23760">MLISIGWCVDSEITMELDNVACAARYSSWPCCIGLRPRHPSPGERARKGRVRWLQFFAPVPLSARGGNRASLSKPQSRGRESRTWYVPFWHSCKADRTVIRTTPVFSAWLPMAVASKRHWPQEWGSSGEQQRKAVDWVCALHVQLAHAPVEQRVRQQRVLMELRKHGLMTDETDILLPFSFGSCPGEGGIAASLVPTFAPSSVICPAQGRPGD</sequence>
<reference evidence="1" key="1">
    <citation type="journal article" date="2020" name="Stud. Mycol.">
        <title>101 Dothideomycetes genomes: a test case for predicting lifestyles and emergence of pathogens.</title>
        <authorList>
            <person name="Haridas S."/>
            <person name="Albert R."/>
            <person name="Binder M."/>
            <person name="Bloem J."/>
            <person name="Labutti K."/>
            <person name="Salamov A."/>
            <person name="Andreopoulos B."/>
            <person name="Baker S."/>
            <person name="Barry K."/>
            <person name="Bills G."/>
            <person name="Bluhm B."/>
            <person name="Cannon C."/>
            <person name="Castanera R."/>
            <person name="Culley D."/>
            <person name="Daum C."/>
            <person name="Ezra D."/>
            <person name="Gonzalez J."/>
            <person name="Henrissat B."/>
            <person name="Kuo A."/>
            <person name="Liang C."/>
            <person name="Lipzen A."/>
            <person name="Lutzoni F."/>
            <person name="Magnuson J."/>
            <person name="Mondo S."/>
            <person name="Nolan M."/>
            <person name="Ohm R."/>
            <person name="Pangilinan J."/>
            <person name="Park H.-J."/>
            <person name="Ramirez L."/>
            <person name="Alfaro M."/>
            <person name="Sun H."/>
            <person name="Tritt A."/>
            <person name="Yoshinaga Y."/>
            <person name="Zwiers L.-H."/>
            <person name="Turgeon B."/>
            <person name="Goodwin S."/>
            <person name="Spatafora J."/>
            <person name="Crous P."/>
            <person name="Grigoriev I."/>
        </authorList>
    </citation>
    <scope>NUCLEOTIDE SEQUENCE</scope>
    <source>
        <strain evidence="1">CBS 107.79</strain>
    </source>
</reference>
<dbReference type="Proteomes" id="UP000800036">
    <property type="component" value="Unassembled WGS sequence"/>
</dbReference>
<protein>
    <submittedName>
        <fullName evidence="1">Uncharacterized protein</fullName>
    </submittedName>
</protein>
<organism evidence="1 2">
    <name type="scientific">Bimuria novae-zelandiae CBS 107.79</name>
    <dbReference type="NCBI Taxonomy" id="1447943"/>
    <lineage>
        <taxon>Eukaryota</taxon>
        <taxon>Fungi</taxon>
        <taxon>Dikarya</taxon>
        <taxon>Ascomycota</taxon>
        <taxon>Pezizomycotina</taxon>
        <taxon>Dothideomycetes</taxon>
        <taxon>Pleosporomycetidae</taxon>
        <taxon>Pleosporales</taxon>
        <taxon>Massarineae</taxon>
        <taxon>Didymosphaeriaceae</taxon>
        <taxon>Bimuria</taxon>
    </lineage>
</organism>
<dbReference type="EMBL" id="ML976700">
    <property type="protein sequence ID" value="KAF1970462.1"/>
    <property type="molecule type" value="Genomic_DNA"/>
</dbReference>
<name>A0A6A5V351_9PLEO</name>
<accession>A0A6A5V351</accession>
<proteinExistence type="predicted"/>
<dbReference type="AlphaFoldDB" id="A0A6A5V351"/>
<evidence type="ECO:0000313" key="2">
    <source>
        <dbReference type="Proteomes" id="UP000800036"/>
    </source>
</evidence>
<evidence type="ECO:0000313" key="1">
    <source>
        <dbReference type="EMBL" id="KAF1970462.1"/>
    </source>
</evidence>
<keyword evidence="2" id="KW-1185">Reference proteome</keyword>